<evidence type="ECO:0000313" key="2">
    <source>
        <dbReference type="EMBL" id="CAK0765881.1"/>
    </source>
</evidence>
<dbReference type="AlphaFoldDB" id="A0AAV1HZ17"/>
<dbReference type="GO" id="GO:0003899">
    <property type="term" value="F:DNA-directed RNA polymerase activity"/>
    <property type="evidence" value="ECO:0007669"/>
    <property type="project" value="InterPro"/>
</dbReference>
<dbReference type="GO" id="GO:0003677">
    <property type="term" value="F:DNA binding"/>
    <property type="evidence" value="ECO:0007669"/>
    <property type="project" value="InterPro"/>
</dbReference>
<dbReference type="InterPro" id="IPR007641">
    <property type="entry name" value="RNA_pol_Rpb2_7"/>
</dbReference>
<dbReference type="Pfam" id="PF04560">
    <property type="entry name" value="RNA_pol_Rpb2_7"/>
    <property type="match status" value="1"/>
</dbReference>
<name>A0AAV1HZ17_9CHLO</name>
<protein>
    <recommendedName>
        <fullName evidence="1">RNA polymerase Rpb2 domain-containing protein</fullName>
    </recommendedName>
</protein>
<dbReference type="GO" id="GO:0006351">
    <property type="term" value="P:DNA-templated transcription"/>
    <property type="evidence" value="ECO:0007669"/>
    <property type="project" value="InterPro"/>
</dbReference>
<evidence type="ECO:0000313" key="3">
    <source>
        <dbReference type="Proteomes" id="UP001314263"/>
    </source>
</evidence>
<feature type="domain" description="RNA polymerase Rpb2" evidence="1">
    <location>
        <begin position="1"/>
        <end position="65"/>
    </location>
</feature>
<dbReference type="Gene3D" id="3.90.1800.10">
    <property type="entry name" value="RNA polymerase alpha subunit dimerisation domain"/>
    <property type="match status" value="1"/>
</dbReference>
<comment type="caution">
    <text evidence="2">The sequence shown here is derived from an EMBL/GenBank/DDBJ whole genome shotgun (WGS) entry which is preliminary data.</text>
</comment>
<gene>
    <name evidence="2" type="ORF">CVIRNUC_003303</name>
</gene>
<dbReference type="SUPFAM" id="SSF64484">
    <property type="entry name" value="beta and beta-prime subunits of DNA dependent RNA-polymerase"/>
    <property type="match status" value="1"/>
</dbReference>
<accession>A0AAV1HZ17</accession>
<reference evidence="2 3" key="1">
    <citation type="submission" date="2023-10" db="EMBL/GenBank/DDBJ databases">
        <authorList>
            <person name="Maclean D."/>
            <person name="Macfadyen A."/>
        </authorList>
    </citation>
    <scope>NUCLEOTIDE SEQUENCE [LARGE SCALE GENOMIC DNA]</scope>
</reference>
<sequence length="65" mass="7505">MERDVQIAHGNTRFLKQKFYDDSDHYIVNIDRDTGLLAIGDPDNLTLRDSQRDVKKAAIPYSLKL</sequence>
<evidence type="ECO:0000259" key="1">
    <source>
        <dbReference type="Pfam" id="PF04560"/>
    </source>
</evidence>
<dbReference type="Proteomes" id="UP001314263">
    <property type="component" value="Unassembled WGS sequence"/>
</dbReference>
<dbReference type="EMBL" id="CAUYUE010000004">
    <property type="protein sequence ID" value="CAK0765881.1"/>
    <property type="molecule type" value="Genomic_DNA"/>
</dbReference>
<keyword evidence="3" id="KW-1185">Reference proteome</keyword>
<proteinExistence type="predicted"/>
<organism evidence="2 3">
    <name type="scientific">Coccomyxa viridis</name>
    <dbReference type="NCBI Taxonomy" id="1274662"/>
    <lineage>
        <taxon>Eukaryota</taxon>
        <taxon>Viridiplantae</taxon>
        <taxon>Chlorophyta</taxon>
        <taxon>core chlorophytes</taxon>
        <taxon>Trebouxiophyceae</taxon>
        <taxon>Trebouxiophyceae incertae sedis</taxon>
        <taxon>Coccomyxaceae</taxon>
        <taxon>Coccomyxa</taxon>
    </lineage>
</organism>